<name>A0ABY2S7X9_9PSEU</name>
<proteinExistence type="predicted"/>
<evidence type="ECO:0000313" key="4">
    <source>
        <dbReference type="Proteomes" id="UP000309992"/>
    </source>
</evidence>
<dbReference type="SUPFAM" id="SSF54427">
    <property type="entry name" value="NTF2-like"/>
    <property type="match status" value="1"/>
</dbReference>
<evidence type="ECO:0000313" key="3">
    <source>
        <dbReference type="EMBL" id="TKG71974.1"/>
    </source>
</evidence>
<dbReference type="PANTHER" id="PTHR37042">
    <property type="entry name" value="OUTER MEMBRANE PROTEIN RV1973"/>
    <property type="match status" value="1"/>
</dbReference>
<evidence type="ECO:0008006" key="5">
    <source>
        <dbReference type="Google" id="ProtNLM"/>
    </source>
</evidence>
<sequence length="169" mass="17680">MADRVTAGLVAAVAAATAFASWGGYTWLSAAGDEAVTAGAVREEVLRAGREHVAQVTTLDYHDVDAGIDRWLAVSTGPLRDELAATGEQTRQTLRQGRTVATGEVLDAAVAELDVDGGTARMLVSVEITSAREGTEPATTRNRFSAQLRRTDGGWKLSALDQVPLGGVS</sequence>
<dbReference type="RefSeq" id="WP_137094751.1">
    <property type="nucleotide sequence ID" value="NZ_SWMS01000004.1"/>
</dbReference>
<gene>
    <name evidence="3" type="ORF">FCN18_10890</name>
</gene>
<dbReference type="EMBL" id="SWMS01000004">
    <property type="protein sequence ID" value="TKG71974.1"/>
    <property type="molecule type" value="Genomic_DNA"/>
</dbReference>
<dbReference type="PANTHER" id="PTHR37042:SF4">
    <property type="entry name" value="OUTER MEMBRANE PROTEIN RV1973"/>
    <property type="match status" value="1"/>
</dbReference>
<dbReference type="Gene3D" id="3.10.450.50">
    <property type="match status" value="1"/>
</dbReference>
<comment type="caution">
    <text evidence="3">The sequence shown here is derived from an EMBL/GenBank/DDBJ whole genome shotgun (WGS) entry which is preliminary data.</text>
</comment>
<reference evidence="3 4" key="1">
    <citation type="journal article" date="2015" name="Antonie Van Leeuwenhoek">
        <title>Prauserella endophytica sp. nov., an endophytic actinobacterium isolated from Tamarix taklamakanensis.</title>
        <authorList>
            <person name="Liu J.M."/>
            <person name="Habden X."/>
            <person name="Guo L."/>
            <person name="Tuo L."/>
            <person name="Jiang Z.K."/>
            <person name="Liu S.W."/>
            <person name="Liu X.F."/>
            <person name="Chen L."/>
            <person name="Li R.F."/>
            <person name="Zhang Y.Q."/>
            <person name="Sun C.H."/>
        </authorList>
    </citation>
    <scope>NUCLEOTIDE SEQUENCE [LARGE SCALE GENOMIC DNA]</scope>
    <source>
        <strain evidence="3 4">CGMCC 4.7182</strain>
    </source>
</reference>
<dbReference type="Proteomes" id="UP000309992">
    <property type="component" value="Unassembled WGS sequence"/>
</dbReference>
<organism evidence="3 4">
    <name type="scientific">Prauserella endophytica</name>
    <dbReference type="NCBI Taxonomy" id="1592324"/>
    <lineage>
        <taxon>Bacteria</taxon>
        <taxon>Bacillati</taxon>
        <taxon>Actinomycetota</taxon>
        <taxon>Actinomycetes</taxon>
        <taxon>Pseudonocardiales</taxon>
        <taxon>Pseudonocardiaceae</taxon>
        <taxon>Prauserella</taxon>
        <taxon>Prauserella coralliicola group</taxon>
    </lineage>
</organism>
<evidence type="ECO:0000256" key="1">
    <source>
        <dbReference type="ARBA" id="ARBA00004370"/>
    </source>
</evidence>
<accession>A0ABY2S7X9</accession>
<dbReference type="InterPro" id="IPR032710">
    <property type="entry name" value="NTF2-like_dom_sf"/>
</dbReference>
<comment type="subcellular location">
    <subcellularLocation>
        <location evidence="1">Membrane</location>
    </subcellularLocation>
</comment>
<evidence type="ECO:0000256" key="2">
    <source>
        <dbReference type="ARBA" id="ARBA00023136"/>
    </source>
</evidence>
<keyword evidence="2" id="KW-0472">Membrane</keyword>
<keyword evidence="4" id="KW-1185">Reference proteome</keyword>
<protein>
    <recommendedName>
        <fullName evidence="5">Mce-associated membrane protein</fullName>
    </recommendedName>
</protein>